<accession>A0A5B2VV85</accession>
<reference evidence="1 2" key="1">
    <citation type="submission" date="2019-09" db="EMBL/GenBank/DDBJ databases">
        <title>Chitinophaga ginsengihumi sp. nov., isolated from soil of ginseng rhizosphere.</title>
        <authorList>
            <person name="Lee J."/>
        </authorList>
    </citation>
    <scope>NUCLEOTIDE SEQUENCE [LARGE SCALE GENOMIC DNA]</scope>
    <source>
        <strain evidence="1 2">BN140078</strain>
    </source>
</reference>
<evidence type="ECO:0000313" key="1">
    <source>
        <dbReference type="EMBL" id="KAA2242684.1"/>
    </source>
</evidence>
<comment type="caution">
    <text evidence="1">The sequence shown here is derived from an EMBL/GenBank/DDBJ whole genome shotgun (WGS) entry which is preliminary data.</text>
</comment>
<evidence type="ECO:0000313" key="2">
    <source>
        <dbReference type="Proteomes" id="UP000324611"/>
    </source>
</evidence>
<reference evidence="1 2" key="2">
    <citation type="submission" date="2019-09" db="EMBL/GenBank/DDBJ databases">
        <authorList>
            <person name="Jin C."/>
        </authorList>
    </citation>
    <scope>NUCLEOTIDE SEQUENCE [LARGE SCALE GENOMIC DNA]</scope>
    <source>
        <strain evidence="1 2">BN140078</strain>
    </source>
</reference>
<proteinExistence type="predicted"/>
<dbReference type="RefSeq" id="WP_149837557.1">
    <property type="nucleotide sequence ID" value="NZ_VUOC01000002.1"/>
</dbReference>
<dbReference type="AlphaFoldDB" id="A0A5B2VV85"/>
<dbReference type="Proteomes" id="UP000324611">
    <property type="component" value="Unassembled WGS sequence"/>
</dbReference>
<name>A0A5B2VV85_9BACT</name>
<keyword evidence="2" id="KW-1185">Reference proteome</keyword>
<dbReference type="EMBL" id="VUOC01000002">
    <property type="protein sequence ID" value="KAA2242684.1"/>
    <property type="molecule type" value="Genomic_DNA"/>
</dbReference>
<gene>
    <name evidence="1" type="ORF">F0L74_09145</name>
</gene>
<sequence>MDNQPVNVNPFRKYGALHNKGLTSLVDKLSGKSRDGLSLDLIIETVCDYLAVVTGQTTEADKAISYSMIADILSKTNKGDLGEKLRQAELGKDAIEMITSLLKFESDNVEEIKARIQQVENEVFAGEYNDKDKNFVLLALAIADASVDFWDKELQNADSFWRKLGKKVRRLPWKADVGGAVSAAVDPVSSIVFHVIPGGTALTITKIVGSAVVASAFSYITESGKLDNEDEQANLAKEKREWLKEAAKNAGNKPL</sequence>
<protein>
    <submittedName>
        <fullName evidence="1">Uncharacterized protein</fullName>
    </submittedName>
</protein>
<organism evidence="1 2">
    <name type="scientific">Chitinophaga agrisoli</name>
    <dbReference type="NCBI Taxonomy" id="2607653"/>
    <lineage>
        <taxon>Bacteria</taxon>
        <taxon>Pseudomonadati</taxon>
        <taxon>Bacteroidota</taxon>
        <taxon>Chitinophagia</taxon>
        <taxon>Chitinophagales</taxon>
        <taxon>Chitinophagaceae</taxon>
        <taxon>Chitinophaga</taxon>
    </lineage>
</organism>